<evidence type="ECO:0000313" key="2">
    <source>
        <dbReference type="Proteomes" id="UP000000311"/>
    </source>
</evidence>
<keyword evidence="2" id="KW-1185">Reference proteome</keyword>
<sequence>EILSHVAYSPDLTPSDYFLFRSLQHHLVHTY</sequence>
<gene>
    <name evidence="1" type="ORF">EAG_07866</name>
</gene>
<dbReference type="InParanoid" id="E2ATI5"/>
<dbReference type="AlphaFoldDB" id="E2ATI5"/>
<reference evidence="1 2" key="1">
    <citation type="journal article" date="2010" name="Science">
        <title>Genomic comparison of the ants Camponotus floridanus and Harpegnathos saltator.</title>
        <authorList>
            <person name="Bonasio R."/>
            <person name="Zhang G."/>
            <person name="Ye C."/>
            <person name="Mutti N.S."/>
            <person name="Fang X."/>
            <person name="Qin N."/>
            <person name="Donahue G."/>
            <person name="Yang P."/>
            <person name="Li Q."/>
            <person name="Li C."/>
            <person name="Zhang P."/>
            <person name="Huang Z."/>
            <person name="Berger S.L."/>
            <person name="Reinberg D."/>
            <person name="Wang J."/>
            <person name="Liebig J."/>
        </authorList>
    </citation>
    <scope>NUCLEOTIDE SEQUENCE [LARGE SCALE GENOMIC DNA]</scope>
    <source>
        <strain evidence="2">C129</strain>
    </source>
</reference>
<accession>E2ATI5</accession>
<dbReference type="EMBL" id="GL442602">
    <property type="protein sequence ID" value="EFN63249.1"/>
    <property type="molecule type" value="Genomic_DNA"/>
</dbReference>
<protein>
    <recommendedName>
        <fullName evidence="3">Histone-lysine N-methyltransferase SETMAR</fullName>
    </recommendedName>
</protein>
<proteinExistence type="predicted"/>
<dbReference type="Proteomes" id="UP000000311">
    <property type="component" value="Unassembled WGS sequence"/>
</dbReference>
<name>E2ATI5_CAMFO</name>
<evidence type="ECO:0000313" key="1">
    <source>
        <dbReference type="EMBL" id="EFN63249.1"/>
    </source>
</evidence>
<dbReference type="GO" id="GO:0003676">
    <property type="term" value="F:nucleic acid binding"/>
    <property type="evidence" value="ECO:0007669"/>
    <property type="project" value="InterPro"/>
</dbReference>
<dbReference type="Gene3D" id="3.30.420.10">
    <property type="entry name" value="Ribonuclease H-like superfamily/Ribonuclease H"/>
    <property type="match status" value="1"/>
</dbReference>
<feature type="non-terminal residue" evidence="1">
    <location>
        <position position="1"/>
    </location>
</feature>
<dbReference type="InterPro" id="IPR036397">
    <property type="entry name" value="RNaseH_sf"/>
</dbReference>
<feature type="non-terminal residue" evidence="1">
    <location>
        <position position="31"/>
    </location>
</feature>
<evidence type="ECO:0008006" key="3">
    <source>
        <dbReference type="Google" id="ProtNLM"/>
    </source>
</evidence>
<organism evidence="2">
    <name type="scientific">Camponotus floridanus</name>
    <name type="common">Florida carpenter ant</name>
    <dbReference type="NCBI Taxonomy" id="104421"/>
    <lineage>
        <taxon>Eukaryota</taxon>
        <taxon>Metazoa</taxon>
        <taxon>Ecdysozoa</taxon>
        <taxon>Arthropoda</taxon>
        <taxon>Hexapoda</taxon>
        <taxon>Insecta</taxon>
        <taxon>Pterygota</taxon>
        <taxon>Neoptera</taxon>
        <taxon>Endopterygota</taxon>
        <taxon>Hymenoptera</taxon>
        <taxon>Apocrita</taxon>
        <taxon>Aculeata</taxon>
        <taxon>Formicoidea</taxon>
        <taxon>Formicidae</taxon>
        <taxon>Formicinae</taxon>
        <taxon>Camponotus</taxon>
    </lineage>
</organism>